<accession>A0A133KMH1</accession>
<evidence type="ECO:0000313" key="5">
    <source>
        <dbReference type="Proteomes" id="UP000070376"/>
    </source>
</evidence>
<feature type="domain" description="Peptidase S9 prolyl oligopeptidase catalytic" evidence="2">
    <location>
        <begin position="159"/>
        <end position="215"/>
    </location>
</feature>
<dbReference type="PANTHER" id="PTHR48081:SF6">
    <property type="entry name" value="PEPTIDASE S9 PROLYL OLIGOPEPTIDASE CATALYTIC DOMAIN-CONTAINING PROTEIN"/>
    <property type="match status" value="1"/>
</dbReference>
<sequence length="249" mass="27085">MKTETLRLKAHQNAELTAYVLDGSPEFSNIEARPAVLIFPGGAYRFTSDREAEPVAMAYLAEGFNAFVLRYSVGETFRFEAALQDAEEAIAMIREHAKDWHTDPEKIAVVGFSAGGHLAAALGTIGKNKPNALILGYPCILDSMSESLAFPVPSVDKEVTAETPPVFLFSTFEDQTVPIENSIAFLQALNAHGIPFESHIFQKGKHGLSLAKPHTSNGLKANVDADVEKWFGLSVSWLHKVLGQFPANA</sequence>
<dbReference type="Pfam" id="PF00326">
    <property type="entry name" value="Peptidase_S9"/>
    <property type="match status" value="1"/>
</dbReference>
<dbReference type="AlphaFoldDB" id="A0A133KMH1"/>
<organism evidence="4 5">
    <name type="scientific">Heyndrickxia coagulans</name>
    <name type="common">Weizmannia coagulans</name>
    <dbReference type="NCBI Taxonomy" id="1398"/>
    <lineage>
        <taxon>Bacteria</taxon>
        <taxon>Bacillati</taxon>
        <taxon>Bacillota</taxon>
        <taxon>Bacilli</taxon>
        <taxon>Bacillales</taxon>
        <taxon>Bacillaceae</taxon>
        <taxon>Heyndrickxia</taxon>
    </lineage>
</organism>
<dbReference type="SUPFAM" id="SSF53474">
    <property type="entry name" value="alpha/beta-Hydrolases"/>
    <property type="match status" value="1"/>
</dbReference>
<dbReference type="Gene3D" id="3.40.50.1820">
    <property type="entry name" value="alpha/beta hydrolase"/>
    <property type="match status" value="1"/>
</dbReference>
<comment type="caution">
    <text evidence="4">The sequence shown here is derived from an EMBL/GenBank/DDBJ whole genome shotgun (WGS) entry which is preliminary data.</text>
</comment>
<dbReference type="InterPro" id="IPR049492">
    <property type="entry name" value="BD-FAE-like_dom"/>
</dbReference>
<dbReference type="InterPro" id="IPR001375">
    <property type="entry name" value="Peptidase_S9_cat"/>
</dbReference>
<dbReference type="GO" id="GO:0006508">
    <property type="term" value="P:proteolysis"/>
    <property type="evidence" value="ECO:0007669"/>
    <property type="project" value="InterPro"/>
</dbReference>
<reference evidence="5" key="1">
    <citation type="submission" date="2016-01" db="EMBL/GenBank/DDBJ databases">
        <authorList>
            <person name="Mitreva M."/>
            <person name="Pepin K.H."/>
            <person name="Mihindukulasuriya K.A."/>
            <person name="Fulton R."/>
            <person name="Fronick C."/>
            <person name="O'Laughlin M."/>
            <person name="Miner T."/>
            <person name="Herter B."/>
            <person name="Rosa B.A."/>
            <person name="Cordes M."/>
            <person name="Tomlinson C."/>
            <person name="Wollam A."/>
            <person name="Palsikar V.B."/>
            <person name="Mardis E.R."/>
            <person name="Wilson R.K."/>
        </authorList>
    </citation>
    <scope>NUCLEOTIDE SEQUENCE [LARGE SCALE GENOMIC DNA]</scope>
    <source>
        <strain evidence="5">GED7749B</strain>
    </source>
</reference>
<dbReference type="Proteomes" id="UP000070376">
    <property type="component" value="Unassembled WGS sequence"/>
</dbReference>
<evidence type="ECO:0000259" key="3">
    <source>
        <dbReference type="Pfam" id="PF20434"/>
    </source>
</evidence>
<evidence type="ECO:0000259" key="2">
    <source>
        <dbReference type="Pfam" id="PF00326"/>
    </source>
</evidence>
<dbReference type="Pfam" id="PF20434">
    <property type="entry name" value="BD-FAE"/>
    <property type="match status" value="1"/>
</dbReference>
<evidence type="ECO:0000256" key="1">
    <source>
        <dbReference type="ARBA" id="ARBA00022801"/>
    </source>
</evidence>
<dbReference type="RefSeq" id="WP_061086924.1">
    <property type="nucleotide sequence ID" value="NZ_KQ955858.1"/>
</dbReference>
<evidence type="ECO:0000313" key="4">
    <source>
        <dbReference type="EMBL" id="KWZ80731.1"/>
    </source>
</evidence>
<dbReference type="InterPro" id="IPR050300">
    <property type="entry name" value="GDXG_lipolytic_enzyme"/>
</dbReference>
<dbReference type="InterPro" id="IPR029058">
    <property type="entry name" value="AB_hydrolase_fold"/>
</dbReference>
<protein>
    <submittedName>
        <fullName evidence="4">Uncharacterized protein</fullName>
    </submittedName>
</protein>
<keyword evidence="1" id="KW-0378">Hydrolase</keyword>
<dbReference type="EMBL" id="LRPN01000088">
    <property type="protein sequence ID" value="KWZ80731.1"/>
    <property type="molecule type" value="Genomic_DNA"/>
</dbReference>
<dbReference type="PATRIC" id="fig|1398.22.peg.2242"/>
<gene>
    <name evidence="4" type="ORF">HMPREF3213_02235</name>
</gene>
<proteinExistence type="predicted"/>
<feature type="domain" description="BD-FAE-like" evidence="3">
    <location>
        <begin position="32"/>
        <end position="128"/>
    </location>
</feature>
<dbReference type="GO" id="GO:0008236">
    <property type="term" value="F:serine-type peptidase activity"/>
    <property type="evidence" value="ECO:0007669"/>
    <property type="project" value="InterPro"/>
</dbReference>
<dbReference type="PANTHER" id="PTHR48081">
    <property type="entry name" value="AB HYDROLASE SUPERFAMILY PROTEIN C4A8.06C"/>
    <property type="match status" value="1"/>
</dbReference>
<name>A0A133KMH1_HEYCO</name>